<dbReference type="SUPFAM" id="SSF54680">
    <property type="entry name" value="Pyrimidine nucleoside phosphorylase C-terminal domain"/>
    <property type="match status" value="1"/>
</dbReference>
<evidence type="ECO:0000313" key="15">
    <source>
        <dbReference type="Proteomes" id="UP000606044"/>
    </source>
</evidence>
<dbReference type="GO" id="GO:0004645">
    <property type="term" value="F:1,4-alpha-oligoglucan phosphorylase activity"/>
    <property type="evidence" value="ECO:0007669"/>
    <property type="project" value="InterPro"/>
</dbReference>
<organism evidence="14 15">
    <name type="scientific">Azorhizobium oxalatiphilum</name>
    <dbReference type="NCBI Taxonomy" id="980631"/>
    <lineage>
        <taxon>Bacteria</taxon>
        <taxon>Pseudomonadati</taxon>
        <taxon>Pseudomonadota</taxon>
        <taxon>Alphaproteobacteria</taxon>
        <taxon>Hyphomicrobiales</taxon>
        <taxon>Xanthobacteraceae</taxon>
        <taxon>Azorhizobium</taxon>
    </lineage>
</organism>
<dbReference type="Pfam" id="PF02885">
    <property type="entry name" value="Glycos_trans_3N"/>
    <property type="match status" value="1"/>
</dbReference>
<evidence type="ECO:0000256" key="9">
    <source>
        <dbReference type="ARBA" id="ARBA00022840"/>
    </source>
</evidence>
<dbReference type="InterPro" id="IPR013466">
    <property type="entry name" value="Thymidine/AMP_Pase"/>
</dbReference>
<dbReference type="SMART" id="SM00941">
    <property type="entry name" value="PYNP_C"/>
    <property type="match status" value="1"/>
</dbReference>
<dbReference type="InterPro" id="IPR035902">
    <property type="entry name" value="Nuc_phospho_transferase"/>
</dbReference>
<dbReference type="RefSeq" id="WP_188578614.1">
    <property type="nucleotide sequence ID" value="NZ_BMCT01000002.1"/>
</dbReference>
<keyword evidence="8 12" id="KW-0547">Nucleotide-binding</keyword>
<dbReference type="NCBIfam" id="NF003338">
    <property type="entry name" value="PRK04350.1"/>
    <property type="match status" value="1"/>
</dbReference>
<comment type="caution">
    <text evidence="14">The sequence shown here is derived from an EMBL/GenBank/DDBJ whole genome shotgun (WGS) entry which is preliminary data.</text>
</comment>
<evidence type="ECO:0000256" key="10">
    <source>
        <dbReference type="ARBA" id="ARBA00048550"/>
    </source>
</evidence>
<evidence type="ECO:0000256" key="8">
    <source>
        <dbReference type="ARBA" id="ARBA00022741"/>
    </source>
</evidence>
<dbReference type="Proteomes" id="UP000606044">
    <property type="component" value="Unassembled WGS sequence"/>
</dbReference>
<sequence length="685" mass="71861">MGSGIFFFVVGPSGSGKDTLIEGAKAALGPTGRYVFARRSITRPADAGGEAHEALSVDQFAAVRDAGGFLVHWQAHGLSYGLRASLLDDMKAGRHVIANGSRAMVADLATRVPHLVVVEVTAPEAVLAERLAGRGREGAENIAARLERKVPPLPAGVSSISVANDSTPRAGIERFVAALEAQTARLRLVRMPIETGRRNVAFLARGCTVVAAPDYLGPGRVDLAGEGKSIRAEIALVADSLLPADAVGLSQESFDALGLPEGAELVLTRTPVPESRAALRRKIRGEALDEPAYRQVVGDIVEGRYPDSEVAGFLVAADRGLSDDEVLALTKVRASFANRIVWDEPMVVDKHSMGGIPGSRITMIVVPIIAAHGLAIPKTSSRAITSAAGTADAMETLARVDLDAAEVRRTVEKARGCIAWNGRLSHSALDDVMNAITRPLGLDSNRWSVASILSKKLAAGSTHVVIDLPFGARARVKGEAEAREMARLFEQVGAGLGMTVEAIPTDGSLPIGRGIGPALEVRDVLWVLEGHPEAPPDLREKALFFASRILAWDPAVGPANARARAEQLLASGAARAALERIAEAQGRWGEPVRPARLTRTILAGGTGRVTDIDGFAIAGIARLAGAPLDKGAGIDLKAQSGDLVRPGDPLFVIHASSAADLDAAVQHVAAFTGFTLDGEERIVAR</sequence>
<dbReference type="EMBL" id="BMCT01000002">
    <property type="protein sequence ID" value="GGF63020.1"/>
    <property type="molecule type" value="Genomic_DNA"/>
</dbReference>
<evidence type="ECO:0000256" key="7">
    <source>
        <dbReference type="ARBA" id="ARBA00022679"/>
    </source>
</evidence>
<dbReference type="SUPFAM" id="SSF47648">
    <property type="entry name" value="Nucleoside phosphorylase/phosphoribosyltransferase N-terminal domain"/>
    <property type="match status" value="1"/>
</dbReference>
<dbReference type="InterPro" id="IPR028579">
    <property type="entry name" value="Thym_Pase_Put"/>
</dbReference>
<dbReference type="SUPFAM" id="SSF52540">
    <property type="entry name" value="P-loop containing nucleoside triphosphate hydrolases"/>
    <property type="match status" value="1"/>
</dbReference>
<dbReference type="SUPFAM" id="SSF52418">
    <property type="entry name" value="Nucleoside phosphorylase/phosphoribosyltransferase catalytic domain"/>
    <property type="match status" value="1"/>
</dbReference>
<dbReference type="Pfam" id="PF00591">
    <property type="entry name" value="Glycos_transf_3"/>
    <property type="match status" value="1"/>
</dbReference>
<keyword evidence="9 12" id="KW-0067">ATP-binding</keyword>
<dbReference type="InterPro" id="IPR017872">
    <property type="entry name" value="Pyrmidine_PPase_CS"/>
</dbReference>
<dbReference type="GO" id="GO:0006213">
    <property type="term" value="P:pyrimidine nucleoside metabolic process"/>
    <property type="evidence" value="ECO:0007669"/>
    <property type="project" value="InterPro"/>
</dbReference>
<evidence type="ECO:0000256" key="2">
    <source>
        <dbReference type="ARBA" id="ARBA00002554"/>
    </source>
</evidence>
<keyword evidence="6 11" id="KW-0328">Glycosyltransferase</keyword>
<protein>
    <recommendedName>
        <fullName evidence="11 12">Multifunctional fusion protein</fullName>
    </recommendedName>
    <domain>
        <recommendedName>
            <fullName evidence="11">Putative thymidine phosphorylase</fullName>
            <ecNumber evidence="11">2.4.2.4</ecNumber>
        </recommendedName>
        <alternativeName>
            <fullName evidence="11">TdRPase</fullName>
        </alternativeName>
    </domain>
    <domain>
        <recommendedName>
            <fullName evidence="12">Ribose 1,5-bisphosphate phosphokinase PhnN</fullName>
            <ecNumber evidence="12">2.7.4.23</ecNumber>
        </recommendedName>
        <alternativeName>
            <fullName evidence="12">Ribose 1,5-bisphosphokinase</fullName>
        </alternativeName>
    </domain>
</protein>
<dbReference type="GO" id="GO:0009032">
    <property type="term" value="F:thymidine phosphorylase activity"/>
    <property type="evidence" value="ECO:0007669"/>
    <property type="project" value="UniProtKB-UniRule"/>
</dbReference>
<comment type="similarity">
    <text evidence="4">In the N-terminal section; belongs to the ribose 1,5-bisphosphokinase family.</text>
</comment>
<dbReference type="NCBIfam" id="TIGR02645">
    <property type="entry name" value="ARCH_P_rylase"/>
    <property type="match status" value="1"/>
</dbReference>
<comment type="similarity">
    <text evidence="12">Belongs to the ribose 1,5-bisphosphokinase family.</text>
</comment>
<comment type="pathway">
    <text evidence="3 12">Metabolic intermediate biosynthesis; 5-phospho-alpha-D-ribose 1-diphosphate biosynthesis; 5-phospho-alpha-D-ribose 1-diphosphate from D-ribose 5-phosphate (route II): step 3/3.</text>
</comment>
<dbReference type="NCBIfam" id="TIGR02322">
    <property type="entry name" value="phosphon_PhnN"/>
    <property type="match status" value="1"/>
</dbReference>
<dbReference type="InterPro" id="IPR013102">
    <property type="entry name" value="PYNP_C"/>
</dbReference>
<evidence type="ECO:0000256" key="5">
    <source>
        <dbReference type="ARBA" id="ARBA00008689"/>
    </source>
</evidence>
<dbReference type="GO" id="GO:0006015">
    <property type="term" value="P:5-phosphoribose 1-diphosphate biosynthetic process"/>
    <property type="evidence" value="ECO:0007669"/>
    <property type="project" value="UniProtKB-UniRule"/>
</dbReference>
<evidence type="ECO:0000256" key="4">
    <source>
        <dbReference type="ARBA" id="ARBA00005935"/>
    </source>
</evidence>
<evidence type="ECO:0000256" key="12">
    <source>
        <dbReference type="HAMAP-Rule" id="MF_00836"/>
    </source>
</evidence>
<dbReference type="InterPro" id="IPR036566">
    <property type="entry name" value="PYNP-like_C_sf"/>
</dbReference>
<feature type="binding site" evidence="12">
    <location>
        <begin position="11"/>
        <end position="18"/>
    </location>
    <ligand>
        <name>ATP</name>
        <dbReference type="ChEBI" id="CHEBI:30616"/>
    </ligand>
</feature>
<dbReference type="GO" id="GO:0005524">
    <property type="term" value="F:ATP binding"/>
    <property type="evidence" value="ECO:0007669"/>
    <property type="project" value="UniProtKB-KW"/>
</dbReference>
<dbReference type="Gene3D" id="1.20.970.50">
    <property type="match status" value="1"/>
</dbReference>
<accession>A0A917BY44</accession>
<proteinExistence type="inferred from homology"/>
<dbReference type="InterPro" id="IPR000312">
    <property type="entry name" value="Glycosyl_Trfase_fam3"/>
</dbReference>
<feature type="domain" description="Pyrimidine nucleoside phosphorylase C-terminal" evidence="13">
    <location>
        <begin position="608"/>
        <end position="673"/>
    </location>
</feature>
<dbReference type="GO" id="GO:0005829">
    <property type="term" value="C:cytosol"/>
    <property type="evidence" value="ECO:0007669"/>
    <property type="project" value="TreeGrafter"/>
</dbReference>
<comment type="catalytic activity">
    <reaction evidence="10 11">
        <text>thymidine + phosphate = 2-deoxy-alpha-D-ribose 1-phosphate + thymine</text>
        <dbReference type="Rhea" id="RHEA:16037"/>
        <dbReference type="ChEBI" id="CHEBI:17748"/>
        <dbReference type="ChEBI" id="CHEBI:17821"/>
        <dbReference type="ChEBI" id="CHEBI:43474"/>
        <dbReference type="ChEBI" id="CHEBI:57259"/>
        <dbReference type="EC" id="2.4.2.4"/>
    </reaction>
</comment>
<evidence type="ECO:0000313" key="14">
    <source>
        <dbReference type="EMBL" id="GGF63020.1"/>
    </source>
</evidence>
<evidence type="ECO:0000256" key="11">
    <source>
        <dbReference type="HAMAP-Rule" id="MF_00703"/>
    </source>
</evidence>
<dbReference type="InterPro" id="IPR012699">
    <property type="entry name" value="PhnN"/>
</dbReference>
<keyword evidence="7 11" id="KW-0808">Transferase</keyword>
<dbReference type="InterPro" id="IPR027417">
    <property type="entry name" value="P-loop_NTPase"/>
</dbReference>
<dbReference type="HAMAP" id="MF_00703">
    <property type="entry name" value="Thymid_phosp_2"/>
    <property type="match status" value="1"/>
</dbReference>
<dbReference type="PROSITE" id="PS00647">
    <property type="entry name" value="THYMID_PHOSPHORYLASE"/>
    <property type="match status" value="1"/>
</dbReference>
<comment type="catalytic activity">
    <reaction evidence="1 12">
        <text>alpha-D-ribose 1,5-bisphosphate + ATP = 5-phospho-alpha-D-ribose 1-diphosphate + ADP</text>
        <dbReference type="Rhea" id="RHEA:20109"/>
        <dbReference type="ChEBI" id="CHEBI:30616"/>
        <dbReference type="ChEBI" id="CHEBI:58017"/>
        <dbReference type="ChEBI" id="CHEBI:68688"/>
        <dbReference type="ChEBI" id="CHEBI:456216"/>
        <dbReference type="EC" id="2.7.4.23"/>
    </reaction>
</comment>
<dbReference type="HAMAP" id="MF_00836">
    <property type="entry name" value="PhnN"/>
    <property type="match status" value="1"/>
</dbReference>
<dbReference type="GO" id="GO:0006206">
    <property type="term" value="P:pyrimidine nucleobase metabolic process"/>
    <property type="evidence" value="ECO:0007669"/>
    <property type="project" value="InterPro"/>
</dbReference>
<reference evidence="14" key="2">
    <citation type="submission" date="2020-09" db="EMBL/GenBank/DDBJ databases">
        <authorList>
            <person name="Sun Q."/>
            <person name="Sedlacek I."/>
        </authorList>
    </citation>
    <scope>NUCLEOTIDE SEQUENCE</scope>
    <source>
        <strain evidence="14">CCM 7897</strain>
    </source>
</reference>
<evidence type="ECO:0000259" key="13">
    <source>
        <dbReference type="SMART" id="SM00941"/>
    </source>
</evidence>
<dbReference type="Pfam" id="PF07831">
    <property type="entry name" value="PYNP_C"/>
    <property type="match status" value="1"/>
</dbReference>
<dbReference type="InterPro" id="IPR000053">
    <property type="entry name" value="Thymidine/pyrmidine_PPase"/>
</dbReference>
<dbReference type="InterPro" id="IPR017459">
    <property type="entry name" value="Glycosyl_Trfase_fam3_N_dom"/>
</dbReference>
<comment type="similarity">
    <text evidence="5">In the C-terminal section; belongs to the thymidine/pyrimidine-nucleoside phosphorylase family. Type 2 subfamily.</text>
</comment>
<dbReference type="GO" id="GO:0019634">
    <property type="term" value="P:organic phosphonate metabolic process"/>
    <property type="evidence" value="ECO:0007669"/>
    <property type="project" value="UniProtKB-UniRule"/>
</dbReference>
<dbReference type="InterPro" id="IPR036320">
    <property type="entry name" value="Glycosyl_Trfase_fam3_N_dom_sf"/>
</dbReference>
<name>A0A917BY44_9HYPH</name>
<dbReference type="GO" id="GO:0033863">
    <property type="term" value="F:ribose 1,5-bisphosphate phosphokinase activity"/>
    <property type="evidence" value="ECO:0007669"/>
    <property type="project" value="UniProtKB-UniRule"/>
</dbReference>
<dbReference type="Gene3D" id="3.90.1170.30">
    <property type="entry name" value="Pyrimidine nucleoside phosphorylase-like, C-terminal domain"/>
    <property type="match status" value="1"/>
</dbReference>
<dbReference type="Gene3D" id="3.40.1030.10">
    <property type="entry name" value="Nucleoside phosphorylase/phosphoribosyltransferase catalytic domain"/>
    <property type="match status" value="1"/>
</dbReference>
<dbReference type="Gene3D" id="3.40.50.300">
    <property type="entry name" value="P-loop containing nucleotide triphosphate hydrolases"/>
    <property type="match status" value="1"/>
</dbReference>
<dbReference type="EC" id="2.4.2.4" evidence="11"/>
<dbReference type="AlphaFoldDB" id="A0A917BY44"/>
<comment type="function">
    <text evidence="2 12">Catalyzes the phosphorylation of ribose 1,5-bisphosphate to 5-phospho-D-ribosyl alpha-1-diphosphate (PRPP).</text>
</comment>
<gene>
    <name evidence="12" type="primary">phnN</name>
    <name evidence="14" type="ORF">GCM10007301_23500</name>
</gene>
<evidence type="ECO:0000256" key="1">
    <source>
        <dbReference type="ARBA" id="ARBA00000373"/>
    </source>
</evidence>
<evidence type="ECO:0000256" key="6">
    <source>
        <dbReference type="ARBA" id="ARBA00022676"/>
    </source>
</evidence>
<evidence type="ECO:0000256" key="3">
    <source>
        <dbReference type="ARBA" id="ARBA00005069"/>
    </source>
</evidence>
<dbReference type="EC" id="2.7.4.23" evidence="12"/>
<dbReference type="PANTHER" id="PTHR10515:SF0">
    <property type="entry name" value="THYMIDINE PHOSPHORYLASE"/>
    <property type="match status" value="1"/>
</dbReference>
<reference evidence="14" key="1">
    <citation type="journal article" date="2014" name="Int. J. Syst. Evol. Microbiol.">
        <title>Complete genome sequence of Corynebacterium casei LMG S-19264T (=DSM 44701T), isolated from a smear-ripened cheese.</title>
        <authorList>
            <consortium name="US DOE Joint Genome Institute (JGI-PGF)"/>
            <person name="Walter F."/>
            <person name="Albersmeier A."/>
            <person name="Kalinowski J."/>
            <person name="Ruckert C."/>
        </authorList>
    </citation>
    <scope>NUCLEOTIDE SEQUENCE</scope>
    <source>
        <strain evidence="14">CCM 7897</strain>
    </source>
</reference>
<dbReference type="PANTHER" id="PTHR10515">
    <property type="entry name" value="THYMIDINE PHOSPHORYLASE"/>
    <property type="match status" value="1"/>
</dbReference>
<keyword evidence="15" id="KW-1185">Reference proteome</keyword>
<comment type="similarity">
    <text evidence="11">Belongs to the thymidine/pyrimidine-nucleoside phosphorylase family. Type 2 subfamily.</text>
</comment>